<reference evidence="10" key="1">
    <citation type="submission" date="2023-01" db="EMBL/GenBank/DDBJ databases">
        <authorList>
            <person name="Piombo E."/>
        </authorList>
    </citation>
    <scope>NUCLEOTIDE SEQUENCE</scope>
</reference>
<organism evidence="10 11">
    <name type="scientific">Clonostachys chloroleuca</name>
    <dbReference type="NCBI Taxonomy" id="1926264"/>
    <lineage>
        <taxon>Eukaryota</taxon>
        <taxon>Fungi</taxon>
        <taxon>Dikarya</taxon>
        <taxon>Ascomycota</taxon>
        <taxon>Pezizomycotina</taxon>
        <taxon>Sordariomycetes</taxon>
        <taxon>Hypocreomycetidae</taxon>
        <taxon>Hypocreales</taxon>
        <taxon>Bionectriaceae</taxon>
        <taxon>Clonostachys</taxon>
    </lineage>
</organism>
<keyword evidence="7" id="KW-1015">Disulfide bond</keyword>
<dbReference type="PANTHER" id="PTHR33938">
    <property type="entry name" value="FERULOYL ESTERASE B-RELATED"/>
    <property type="match status" value="1"/>
</dbReference>
<comment type="caution">
    <text evidence="10">The sequence shown here is derived from an EMBL/GenBank/DDBJ whole genome shotgun (WGS) entry which is preliminary data.</text>
</comment>
<gene>
    <name evidence="10" type="ORF">CCHLO57077_00017830</name>
</gene>
<dbReference type="InterPro" id="IPR029058">
    <property type="entry name" value="AB_hydrolase_fold"/>
</dbReference>
<evidence type="ECO:0000256" key="5">
    <source>
        <dbReference type="ARBA" id="ARBA00022801"/>
    </source>
</evidence>
<evidence type="ECO:0000256" key="3">
    <source>
        <dbReference type="ARBA" id="ARBA00022723"/>
    </source>
</evidence>
<evidence type="ECO:0000256" key="1">
    <source>
        <dbReference type="ARBA" id="ARBA00006249"/>
    </source>
</evidence>
<dbReference type="InterPro" id="IPR011118">
    <property type="entry name" value="Tannase/feruloyl_esterase"/>
</dbReference>
<dbReference type="Pfam" id="PF07519">
    <property type="entry name" value="Tannase"/>
    <property type="match status" value="2"/>
</dbReference>
<dbReference type="Gene3D" id="3.40.50.1820">
    <property type="entry name" value="alpha/beta hydrolase"/>
    <property type="match status" value="1"/>
</dbReference>
<evidence type="ECO:0000256" key="7">
    <source>
        <dbReference type="ARBA" id="ARBA00023157"/>
    </source>
</evidence>
<dbReference type="PANTHER" id="PTHR33938:SF13">
    <property type="entry name" value="CARBOXYLIC ESTER HYDROLASE"/>
    <property type="match status" value="1"/>
</dbReference>
<dbReference type="GO" id="GO:0046872">
    <property type="term" value="F:metal ion binding"/>
    <property type="evidence" value="ECO:0007669"/>
    <property type="project" value="UniProtKB-KW"/>
</dbReference>
<dbReference type="Proteomes" id="UP001160390">
    <property type="component" value="Unassembled WGS sequence"/>
</dbReference>
<keyword evidence="6" id="KW-0106">Calcium</keyword>
<evidence type="ECO:0000256" key="9">
    <source>
        <dbReference type="SAM" id="MobiDB-lite"/>
    </source>
</evidence>
<protein>
    <recommendedName>
        <fullName evidence="8">Carboxylic ester hydrolase</fullName>
        <ecNumber evidence="8">3.1.1.-</ecNumber>
    </recommendedName>
</protein>
<name>A0AA35LVS9_9HYPO</name>
<evidence type="ECO:0000256" key="2">
    <source>
        <dbReference type="ARBA" id="ARBA00022487"/>
    </source>
</evidence>
<keyword evidence="3" id="KW-0479">Metal-binding</keyword>
<dbReference type="EMBL" id="CABFNP030000713">
    <property type="protein sequence ID" value="CAI6081960.1"/>
    <property type="molecule type" value="Genomic_DNA"/>
</dbReference>
<evidence type="ECO:0000256" key="8">
    <source>
        <dbReference type="RuleBase" id="RU361238"/>
    </source>
</evidence>
<sequence>MASLLTSQGCVPDTFSSLSLFGAKILSISADYVVGFSYPVLDGWRYSQPSHAVDNATFCNITVTYTHPNQGDTINAEVWLPLKENWNQRLQAIGGGGWVAGRFVLAYAGMAGAVVDGYAAASTDAGVGDSSPAEWGLVSEGNLNLVDLDNFGQRSLGDLAAIAKSVVEQYYGKSADYSYWNGCSNGGRQAAILAQQFPDAYDGIIAAAPALFWAELAISSIWPAVFMDLTNQYPRNCELNRLTSLAISECDNIDGVHDGLISDPETCRANFNPWDYVGTMFHCQDTDAVLDMEISPAAASVAEASWSGAKFSNGDFMWYGYEIGVDLSTAAGTTCNETCVPTGRSTAAFWYLEYVERDLTANITTLSHAQFNQLYLTLKKTFAGSLEAAEPRITRFQEAGGKMITFHGLVSAPPTSESANFGKNMTDPARSKSDPSITPGSTLKYYKSVSEVISNVNDFYRYYRVPGLGHCWGGNGGQPVYLFDQLREWVENGTAPDSSPVTVTLPTNNTMDQVLCPWPKKAVLKQPQFNSAWACE</sequence>
<dbReference type="GO" id="GO:0030600">
    <property type="term" value="F:feruloyl esterase activity"/>
    <property type="evidence" value="ECO:0007669"/>
    <property type="project" value="UniProtKB-ARBA"/>
</dbReference>
<evidence type="ECO:0000313" key="11">
    <source>
        <dbReference type="Proteomes" id="UP001160390"/>
    </source>
</evidence>
<keyword evidence="2" id="KW-0719">Serine esterase</keyword>
<dbReference type="EC" id="3.1.1.-" evidence="8"/>
<dbReference type="AlphaFoldDB" id="A0AA35LVS9"/>
<keyword evidence="5 8" id="KW-0378">Hydrolase</keyword>
<accession>A0AA35LVS9</accession>
<comment type="similarity">
    <text evidence="1 8">Belongs to the tannase family.</text>
</comment>
<feature type="region of interest" description="Disordered" evidence="9">
    <location>
        <begin position="415"/>
        <end position="438"/>
    </location>
</feature>
<keyword evidence="11" id="KW-1185">Reference proteome</keyword>
<dbReference type="SUPFAM" id="SSF53474">
    <property type="entry name" value="alpha/beta-Hydrolases"/>
    <property type="match status" value="1"/>
</dbReference>
<evidence type="ECO:0000256" key="6">
    <source>
        <dbReference type="ARBA" id="ARBA00022837"/>
    </source>
</evidence>
<evidence type="ECO:0000313" key="10">
    <source>
        <dbReference type="EMBL" id="CAI6081960.1"/>
    </source>
</evidence>
<evidence type="ECO:0000256" key="4">
    <source>
        <dbReference type="ARBA" id="ARBA00022729"/>
    </source>
</evidence>
<keyword evidence="4" id="KW-0732">Signal</keyword>
<proteinExistence type="inferred from homology"/>